<evidence type="ECO:0000259" key="14">
    <source>
        <dbReference type="PROSITE" id="PS50235"/>
    </source>
</evidence>
<accession>A0A9P6T302</accession>
<feature type="compositionally biased region" description="Pro residues" evidence="13">
    <location>
        <begin position="923"/>
        <end position="935"/>
    </location>
</feature>
<feature type="compositionally biased region" description="Acidic residues" evidence="13">
    <location>
        <begin position="66"/>
        <end position="105"/>
    </location>
</feature>
<dbReference type="EMBL" id="JAAAID010000237">
    <property type="protein sequence ID" value="KAG0020147.1"/>
    <property type="molecule type" value="Genomic_DNA"/>
</dbReference>
<dbReference type="InterPro" id="IPR050164">
    <property type="entry name" value="Peptidase_C19"/>
</dbReference>
<dbReference type="Gene3D" id="3.30.40.10">
    <property type="entry name" value="Zinc/RING finger domain, C3HC4 (zinc finger)"/>
    <property type="match status" value="1"/>
</dbReference>
<dbReference type="InterPro" id="IPR038765">
    <property type="entry name" value="Papain-like_cys_pep_sf"/>
</dbReference>
<dbReference type="PANTHER" id="PTHR24006">
    <property type="entry name" value="UBIQUITIN CARBOXYL-TERMINAL HYDROLASE"/>
    <property type="match status" value="1"/>
</dbReference>
<dbReference type="InterPro" id="IPR001394">
    <property type="entry name" value="Peptidase_C19_UCH"/>
</dbReference>
<gene>
    <name evidence="16" type="primary">USP16_2</name>
    <name evidence="16" type="ORF">BGZ80_004698</name>
</gene>
<feature type="compositionally biased region" description="Basic residues" evidence="13">
    <location>
        <begin position="111"/>
        <end position="121"/>
    </location>
</feature>
<evidence type="ECO:0000256" key="11">
    <source>
        <dbReference type="PROSITE-ProRule" id="PRU00502"/>
    </source>
</evidence>
<keyword evidence="17" id="KW-1185">Reference proteome</keyword>
<feature type="compositionally biased region" description="Basic and acidic residues" evidence="13">
    <location>
        <begin position="936"/>
        <end position="958"/>
    </location>
</feature>
<dbReference type="Gene3D" id="3.90.70.10">
    <property type="entry name" value="Cysteine proteinases"/>
    <property type="match status" value="1"/>
</dbReference>
<feature type="domain" description="UBP-type" evidence="15">
    <location>
        <begin position="209"/>
        <end position="343"/>
    </location>
</feature>
<dbReference type="Proteomes" id="UP000703661">
    <property type="component" value="Unassembled WGS sequence"/>
</dbReference>
<evidence type="ECO:0000256" key="12">
    <source>
        <dbReference type="SAM" id="Coils"/>
    </source>
</evidence>
<proteinExistence type="inferred from homology"/>
<evidence type="ECO:0000256" key="4">
    <source>
        <dbReference type="ARBA" id="ARBA00022670"/>
    </source>
</evidence>
<dbReference type="InterPro" id="IPR018200">
    <property type="entry name" value="USP_CS"/>
</dbReference>
<keyword evidence="6 11" id="KW-0863">Zinc-finger</keyword>
<dbReference type="GO" id="GO:0006508">
    <property type="term" value="P:proteolysis"/>
    <property type="evidence" value="ECO:0007669"/>
    <property type="project" value="UniProtKB-KW"/>
</dbReference>
<evidence type="ECO:0000256" key="1">
    <source>
        <dbReference type="ARBA" id="ARBA00000707"/>
    </source>
</evidence>
<evidence type="ECO:0000313" key="17">
    <source>
        <dbReference type="Proteomes" id="UP000703661"/>
    </source>
</evidence>
<feature type="coiled-coil region" evidence="12">
    <location>
        <begin position="167"/>
        <end position="194"/>
    </location>
</feature>
<dbReference type="InterPro" id="IPR028889">
    <property type="entry name" value="USP"/>
</dbReference>
<feature type="compositionally biased region" description="Low complexity" evidence="13">
    <location>
        <begin position="734"/>
        <end position="743"/>
    </location>
</feature>
<keyword evidence="4" id="KW-0645">Protease</keyword>
<dbReference type="GO" id="GO:0008270">
    <property type="term" value="F:zinc ion binding"/>
    <property type="evidence" value="ECO:0007669"/>
    <property type="project" value="UniProtKB-KW"/>
</dbReference>
<dbReference type="Pfam" id="PF02148">
    <property type="entry name" value="zf-UBP"/>
    <property type="match status" value="1"/>
</dbReference>
<dbReference type="PROSITE" id="PS50271">
    <property type="entry name" value="ZF_UBP"/>
    <property type="match status" value="1"/>
</dbReference>
<feature type="region of interest" description="Disordered" evidence="13">
    <location>
        <begin position="904"/>
        <end position="960"/>
    </location>
</feature>
<evidence type="ECO:0000256" key="3">
    <source>
        <dbReference type="ARBA" id="ARBA00012759"/>
    </source>
</evidence>
<organism evidence="16 17">
    <name type="scientific">Entomortierella chlamydospora</name>
    <dbReference type="NCBI Taxonomy" id="101097"/>
    <lineage>
        <taxon>Eukaryota</taxon>
        <taxon>Fungi</taxon>
        <taxon>Fungi incertae sedis</taxon>
        <taxon>Mucoromycota</taxon>
        <taxon>Mortierellomycotina</taxon>
        <taxon>Mortierellomycetes</taxon>
        <taxon>Mortierellales</taxon>
        <taxon>Mortierellaceae</taxon>
        <taxon>Entomortierella</taxon>
    </lineage>
</organism>
<evidence type="ECO:0000256" key="6">
    <source>
        <dbReference type="ARBA" id="ARBA00022771"/>
    </source>
</evidence>
<dbReference type="GO" id="GO:0005634">
    <property type="term" value="C:nucleus"/>
    <property type="evidence" value="ECO:0007669"/>
    <property type="project" value="TreeGrafter"/>
</dbReference>
<dbReference type="InterPro" id="IPR013083">
    <property type="entry name" value="Znf_RING/FYVE/PHD"/>
</dbReference>
<dbReference type="PROSITE" id="PS00972">
    <property type="entry name" value="USP_1"/>
    <property type="match status" value="1"/>
</dbReference>
<dbReference type="SUPFAM" id="SSF54001">
    <property type="entry name" value="Cysteine proteinases"/>
    <property type="match status" value="1"/>
</dbReference>
<protein>
    <recommendedName>
        <fullName evidence="3">ubiquitinyl hydrolase 1</fullName>
        <ecNumber evidence="3">3.4.19.12</ecNumber>
    </recommendedName>
</protein>
<reference evidence="16" key="1">
    <citation type="journal article" date="2020" name="Fungal Divers.">
        <title>Resolving the Mortierellaceae phylogeny through synthesis of multi-gene phylogenetics and phylogenomics.</title>
        <authorList>
            <person name="Vandepol N."/>
            <person name="Liber J."/>
            <person name="Desiro A."/>
            <person name="Na H."/>
            <person name="Kennedy M."/>
            <person name="Barry K."/>
            <person name="Grigoriev I.V."/>
            <person name="Miller A.N."/>
            <person name="O'Donnell K."/>
            <person name="Stajich J.E."/>
            <person name="Bonito G."/>
        </authorList>
    </citation>
    <scope>NUCLEOTIDE SEQUENCE</scope>
    <source>
        <strain evidence="16">NRRL 2769</strain>
    </source>
</reference>
<evidence type="ECO:0000256" key="10">
    <source>
        <dbReference type="ARBA" id="ARBA00022833"/>
    </source>
</evidence>
<evidence type="ECO:0000256" key="8">
    <source>
        <dbReference type="ARBA" id="ARBA00022801"/>
    </source>
</evidence>
<dbReference type="SUPFAM" id="SSF57850">
    <property type="entry name" value="RING/U-box"/>
    <property type="match status" value="1"/>
</dbReference>
<name>A0A9P6T302_9FUNG</name>
<evidence type="ECO:0000256" key="13">
    <source>
        <dbReference type="SAM" id="MobiDB-lite"/>
    </source>
</evidence>
<sequence length="988" mass="107832">MITPAAATPITAALGKSELGSVSELVGIGPIAEADVVLEVETTIELQEMVEDPVVVEEDVVEENVVEEDVVEEDAVEEDVVEEDVVEDDKDEDDEDEDDEDEEETTLAMPGKKKRANKPKAKAAAPAEAKAGQHPNQNSDDATDSAILEAVMAESAGFASLEDAAISSAIEASLRSAQEHQEELEENLTEDNDILLDTINEAQFGTGTEKCPHVKDAVKPSAFRKAICQIKDWDHCQGCLGEHARIKKMPFAFEALNLNNSLNELTESLPADALWMCVSCSEINCGRTLRKHAVTHHDTKHDHPLAINLASLDCWCYQCDDQLVTSNNKNPGAQECQSILSKTLQARQAKMRAASVALAKKSKKVAATPTSTKAKIFTPGLQNLGNTCFFNSVMQVLAETKSLKVILTDKSQPNFARSPSASTESGLGPLTTTFKDTLFTMWKHQGGVVTPRDLFTQIAKRWKVFRGFREQDSHELMRHLLDGIRLEEMDVIKKKLAEEDNPASSSSEITIVSNGHDNAPPKYVPFIDNCFSGELVSVIVCQACKKCSYAYENYLDLSLPVKGTPEVGDGSLRDVLRARSKAAGLDIVISTDPGDDPNPIAEEDQGSEAHLKHVEKLLKHVPSRSGPGVLSIERSLSQFTSVDVLDGQNKFACENCYKLVKSYGYSTRDSTSVEKKAPEEVATNNQQTDMEGIVDEVKPEPEGEDEDGSKGSTSEPDLDGESLEVKETKGKSGDAGSSASKPSQESKYLLRKAYKRYLVSSLPQTLVLHLKRFEQSTSRFGLMRKIEDHVDIPFEIDMSPYCIPASDLVEEGAEEFDQDGKVKAPAVAASWNDEKTSKKYRLYGATVHQGSLASGHYTNYVLSSKVELPPPVVSNDKPSSLYPSISTPNGADLPDMSLADILAQQNQKKSGKKKGKKAVAPPAVAPPSVPTPAPEAKPEGDKAASVESEAKESEDSRQWIHCSDTNVRLASLQEVLASRPYLLYYERY</sequence>
<keyword evidence="8 16" id="KW-0378">Hydrolase</keyword>
<keyword evidence="12" id="KW-0175">Coiled coil</keyword>
<feature type="compositionally biased region" description="Basic and acidic residues" evidence="13">
    <location>
        <begin position="723"/>
        <end position="732"/>
    </location>
</feature>
<keyword evidence="10" id="KW-0862">Zinc</keyword>
<keyword evidence="5" id="KW-0479">Metal-binding</keyword>
<evidence type="ECO:0000313" key="16">
    <source>
        <dbReference type="EMBL" id="KAG0020147.1"/>
    </source>
</evidence>
<dbReference type="AlphaFoldDB" id="A0A9P6T302"/>
<evidence type="ECO:0000256" key="2">
    <source>
        <dbReference type="ARBA" id="ARBA00009085"/>
    </source>
</evidence>
<evidence type="ECO:0000256" key="7">
    <source>
        <dbReference type="ARBA" id="ARBA00022786"/>
    </source>
</evidence>
<comment type="catalytic activity">
    <reaction evidence="1">
        <text>Thiol-dependent hydrolysis of ester, thioester, amide, peptide and isopeptide bonds formed by the C-terminal Gly of ubiquitin (a 76-residue protein attached to proteins as an intracellular targeting signal).</text>
        <dbReference type="EC" id="3.4.19.12"/>
    </reaction>
</comment>
<feature type="domain" description="USP" evidence="14">
    <location>
        <begin position="379"/>
        <end position="988"/>
    </location>
</feature>
<dbReference type="CDD" id="cd02667">
    <property type="entry name" value="Peptidase_C19K"/>
    <property type="match status" value="1"/>
</dbReference>
<comment type="caution">
    <text evidence="16">The sequence shown here is derived from an EMBL/GenBank/DDBJ whole genome shotgun (WGS) entry which is preliminary data.</text>
</comment>
<dbReference type="GO" id="GO:0005829">
    <property type="term" value="C:cytosol"/>
    <property type="evidence" value="ECO:0007669"/>
    <property type="project" value="TreeGrafter"/>
</dbReference>
<dbReference type="EC" id="3.4.19.12" evidence="3"/>
<evidence type="ECO:0000256" key="5">
    <source>
        <dbReference type="ARBA" id="ARBA00022723"/>
    </source>
</evidence>
<keyword evidence="7" id="KW-0833">Ubl conjugation pathway</keyword>
<dbReference type="GO" id="GO:0004843">
    <property type="term" value="F:cysteine-type deubiquitinase activity"/>
    <property type="evidence" value="ECO:0007669"/>
    <property type="project" value="UniProtKB-EC"/>
</dbReference>
<feature type="region of interest" description="Disordered" evidence="13">
    <location>
        <begin position="66"/>
        <end position="141"/>
    </location>
</feature>
<dbReference type="PANTHER" id="PTHR24006:SF888">
    <property type="entry name" value="UBIQUITIN CARBOXYL-TERMINAL HYDROLASE 30"/>
    <property type="match status" value="1"/>
</dbReference>
<feature type="region of interest" description="Disordered" evidence="13">
    <location>
        <begin position="668"/>
        <end position="744"/>
    </location>
</feature>
<evidence type="ECO:0000259" key="15">
    <source>
        <dbReference type="PROSITE" id="PS50271"/>
    </source>
</evidence>
<dbReference type="SMART" id="SM00290">
    <property type="entry name" value="ZnF_UBP"/>
    <property type="match status" value="1"/>
</dbReference>
<dbReference type="InterPro" id="IPR001607">
    <property type="entry name" value="Znf_UBP"/>
</dbReference>
<comment type="similarity">
    <text evidence="2">Belongs to the peptidase C19 family.</text>
</comment>
<dbReference type="Pfam" id="PF00443">
    <property type="entry name" value="UCH"/>
    <property type="match status" value="1"/>
</dbReference>
<evidence type="ECO:0000256" key="9">
    <source>
        <dbReference type="ARBA" id="ARBA00022807"/>
    </source>
</evidence>
<dbReference type="GO" id="GO:0016579">
    <property type="term" value="P:protein deubiquitination"/>
    <property type="evidence" value="ECO:0007669"/>
    <property type="project" value="InterPro"/>
</dbReference>
<dbReference type="PROSITE" id="PS50235">
    <property type="entry name" value="USP_3"/>
    <property type="match status" value="1"/>
</dbReference>
<keyword evidence="9" id="KW-0788">Thiol protease</keyword>